<evidence type="ECO:0000313" key="3">
    <source>
        <dbReference type="Proteomes" id="UP000036261"/>
    </source>
</evidence>
<keyword evidence="3" id="KW-1185">Reference proteome</keyword>
<sequence length="137" mass="15798">MKANQIYVNLPVKDVQRTKAFWTKLGFEINEQFSDEKATCVVVKEESIYIMFLTEEYFQTFSERPVPKGDTTQVLVALGLDSREEVDQVVNAALENGASQHEDPQDYGWMYQNSFWDLDGHGWNITFADISQMPAEF</sequence>
<dbReference type="Proteomes" id="UP000036261">
    <property type="component" value="Unassembled WGS sequence"/>
</dbReference>
<feature type="domain" description="VOC" evidence="1">
    <location>
        <begin position="2"/>
        <end position="128"/>
    </location>
</feature>
<protein>
    <submittedName>
        <fullName evidence="2">Extradiol dioxygenase</fullName>
    </submittedName>
</protein>
<dbReference type="PANTHER" id="PTHR36503:SF2">
    <property type="entry name" value="BLR2408 PROTEIN"/>
    <property type="match status" value="1"/>
</dbReference>
<name>A0A0J7L6N6_9FLAO</name>
<proteinExistence type="predicted"/>
<accession>A0A0J7L6N6</accession>
<dbReference type="PROSITE" id="PS51819">
    <property type="entry name" value="VOC"/>
    <property type="match status" value="1"/>
</dbReference>
<dbReference type="PATRIC" id="fig|558151.6.peg.2300"/>
<dbReference type="STRING" id="558151.ACM46_10890"/>
<dbReference type="InterPro" id="IPR029068">
    <property type="entry name" value="Glyas_Bleomycin-R_OHBP_Dase"/>
</dbReference>
<dbReference type="AlphaFoldDB" id="A0A0J7L6N6"/>
<dbReference type="GO" id="GO:0051213">
    <property type="term" value="F:dioxygenase activity"/>
    <property type="evidence" value="ECO:0007669"/>
    <property type="project" value="UniProtKB-KW"/>
</dbReference>
<gene>
    <name evidence="2" type="ORF">ACM46_10890</name>
</gene>
<dbReference type="PANTHER" id="PTHR36503">
    <property type="entry name" value="BLR2520 PROTEIN"/>
    <property type="match status" value="1"/>
</dbReference>
<dbReference type="EMBL" id="LFND01000003">
    <property type="protein sequence ID" value="KMQ64735.1"/>
    <property type="molecule type" value="Genomic_DNA"/>
</dbReference>
<keyword evidence="2" id="KW-0223">Dioxygenase</keyword>
<dbReference type="Pfam" id="PF00903">
    <property type="entry name" value="Glyoxalase"/>
    <property type="match status" value="1"/>
</dbReference>
<comment type="caution">
    <text evidence="2">The sequence shown here is derived from an EMBL/GenBank/DDBJ whole genome shotgun (WGS) entry which is preliminary data.</text>
</comment>
<dbReference type="InterPro" id="IPR004360">
    <property type="entry name" value="Glyas_Fos-R_dOase_dom"/>
</dbReference>
<dbReference type="InterPro" id="IPR037523">
    <property type="entry name" value="VOC_core"/>
</dbReference>
<organism evidence="2 3">
    <name type="scientific">Chryseobacterium angstadtii</name>
    <dbReference type="NCBI Taxonomy" id="558151"/>
    <lineage>
        <taxon>Bacteria</taxon>
        <taxon>Pseudomonadati</taxon>
        <taxon>Bacteroidota</taxon>
        <taxon>Flavobacteriia</taxon>
        <taxon>Flavobacteriales</taxon>
        <taxon>Weeksellaceae</taxon>
        <taxon>Chryseobacterium group</taxon>
        <taxon>Chryseobacterium</taxon>
    </lineage>
</organism>
<evidence type="ECO:0000313" key="2">
    <source>
        <dbReference type="EMBL" id="KMQ64735.1"/>
    </source>
</evidence>
<reference evidence="2 3" key="1">
    <citation type="journal article" date="2013" name="Int. J. Syst. Evol. Microbiol.">
        <title>Chryseobacterium angstadtii sp. nov., isolated from a newt tank.</title>
        <authorList>
            <person name="Kirk K.E."/>
            <person name="Hoffman J.A."/>
            <person name="Smith K.A."/>
            <person name="Strahan B.L."/>
            <person name="Failor K.C."/>
            <person name="Krebs J.E."/>
            <person name="Gale A.N."/>
            <person name="Do T.D."/>
            <person name="Sontag T.C."/>
            <person name="Batties A.M."/>
            <person name="Mistiszyn K."/>
            <person name="Newman J.D."/>
        </authorList>
    </citation>
    <scope>NUCLEOTIDE SEQUENCE [LARGE SCALE GENOMIC DNA]</scope>
    <source>
        <strain evidence="2 3">KM</strain>
    </source>
</reference>
<dbReference type="RefSeq" id="WP_048506668.1">
    <property type="nucleotide sequence ID" value="NZ_LFND01000003.1"/>
</dbReference>
<dbReference type="OrthoDB" id="9798430at2"/>
<keyword evidence="2" id="KW-0560">Oxidoreductase</keyword>
<evidence type="ECO:0000259" key="1">
    <source>
        <dbReference type="PROSITE" id="PS51819"/>
    </source>
</evidence>
<dbReference type="SUPFAM" id="SSF54593">
    <property type="entry name" value="Glyoxalase/Bleomycin resistance protein/Dihydroxybiphenyl dioxygenase"/>
    <property type="match status" value="1"/>
</dbReference>
<dbReference type="Gene3D" id="3.10.180.10">
    <property type="entry name" value="2,3-Dihydroxybiphenyl 1,2-Dioxygenase, domain 1"/>
    <property type="match status" value="1"/>
</dbReference>